<dbReference type="EMBL" id="BSPL01000029">
    <property type="protein sequence ID" value="GLS73710.1"/>
    <property type="molecule type" value="Genomic_DNA"/>
</dbReference>
<comment type="caution">
    <text evidence="1">The sequence shown here is derived from an EMBL/GenBank/DDBJ whole genome shotgun (WGS) entry which is preliminary data.</text>
</comment>
<accession>A0AA37TKW8</accession>
<dbReference type="AlphaFoldDB" id="A0AA37TKW8"/>
<gene>
    <name evidence="1" type="ORF">GCM10007890_57250</name>
</gene>
<reference evidence="2" key="1">
    <citation type="journal article" date="2019" name="Int. J. Syst. Evol. Microbiol.">
        <title>The Global Catalogue of Microorganisms (GCM) 10K type strain sequencing project: providing services to taxonomists for standard genome sequencing and annotation.</title>
        <authorList>
            <consortium name="The Broad Institute Genomics Platform"/>
            <consortium name="The Broad Institute Genome Sequencing Center for Infectious Disease"/>
            <person name="Wu L."/>
            <person name="Ma J."/>
        </authorList>
    </citation>
    <scope>NUCLEOTIDE SEQUENCE [LARGE SCALE GENOMIC DNA]</scope>
    <source>
        <strain evidence="2">NBRC 103632</strain>
    </source>
</reference>
<organism evidence="1 2">
    <name type="scientific">Methylobacterium tardum</name>
    <dbReference type="NCBI Taxonomy" id="374432"/>
    <lineage>
        <taxon>Bacteria</taxon>
        <taxon>Pseudomonadati</taxon>
        <taxon>Pseudomonadota</taxon>
        <taxon>Alphaproteobacteria</taxon>
        <taxon>Hyphomicrobiales</taxon>
        <taxon>Methylobacteriaceae</taxon>
        <taxon>Methylobacterium</taxon>
    </lineage>
</organism>
<keyword evidence="2" id="KW-1185">Reference proteome</keyword>
<evidence type="ECO:0008006" key="3">
    <source>
        <dbReference type="Google" id="ProtNLM"/>
    </source>
</evidence>
<name>A0AA37TKW8_9HYPH</name>
<evidence type="ECO:0000313" key="2">
    <source>
        <dbReference type="Proteomes" id="UP001157440"/>
    </source>
</evidence>
<protein>
    <recommendedName>
        <fullName evidence="3">Transposase</fullName>
    </recommendedName>
</protein>
<evidence type="ECO:0000313" key="1">
    <source>
        <dbReference type="EMBL" id="GLS73710.1"/>
    </source>
</evidence>
<sequence>MAPAEAPGRIRRLSTDKGYDADWLHADFRKSGIMPVISSKRGCKRRLRHDTRRYWERWRIQATFNHL</sequence>
<proteinExistence type="predicted"/>
<dbReference type="Proteomes" id="UP001157440">
    <property type="component" value="Unassembled WGS sequence"/>
</dbReference>